<dbReference type="RefSeq" id="WP_355392143.1">
    <property type="nucleotide sequence ID" value="NZ_JBEGHN010000001.1"/>
</dbReference>
<keyword evidence="2" id="KW-0812">Transmembrane</keyword>
<dbReference type="Proteomes" id="UP001550210">
    <property type="component" value="Unassembled WGS sequence"/>
</dbReference>
<protein>
    <submittedName>
        <fullName evidence="4">PDZ domain-containing protein</fullName>
    </submittedName>
</protein>
<dbReference type="SMART" id="SM00228">
    <property type="entry name" value="PDZ"/>
    <property type="match status" value="1"/>
</dbReference>
<evidence type="ECO:0000256" key="1">
    <source>
        <dbReference type="SAM" id="MobiDB-lite"/>
    </source>
</evidence>
<keyword evidence="2" id="KW-1133">Transmembrane helix</keyword>
<feature type="transmembrane region" description="Helical" evidence="2">
    <location>
        <begin position="58"/>
        <end position="83"/>
    </location>
</feature>
<dbReference type="InterPro" id="IPR001478">
    <property type="entry name" value="PDZ"/>
</dbReference>
<feature type="compositionally biased region" description="Basic and acidic residues" evidence="1">
    <location>
        <begin position="28"/>
        <end position="39"/>
    </location>
</feature>
<gene>
    <name evidence="4" type="ORF">ABZZ21_04080</name>
</gene>
<evidence type="ECO:0000313" key="4">
    <source>
        <dbReference type="EMBL" id="MET9843758.1"/>
    </source>
</evidence>
<dbReference type="Gene3D" id="2.30.42.10">
    <property type="match status" value="1"/>
</dbReference>
<keyword evidence="5" id="KW-1185">Reference proteome</keyword>
<feature type="region of interest" description="Disordered" evidence="1">
    <location>
        <begin position="1"/>
        <end position="52"/>
    </location>
</feature>
<evidence type="ECO:0000313" key="5">
    <source>
        <dbReference type="Proteomes" id="UP001550210"/>
    </source>
</evidence>
<reference evidence="4 5" key="1">
    <citation type="submission" date="2024-06" db="EMBL/GenBank/DDBJ databases">
        <title>The Natural Products Discovery Center: Release of the First 8490 Sequenced Strains for Exploring Actinobacteria Biosynthetic Diversity.</title>
        <authorList>
            <person name="Kalkreuter E."/>
            <person name="Kautsar S.A."/>
            <person name="Yang D."/>
            <person name="Bader C.D."/>
            <person name="Teijaro C.N."/>
            <person name="Fluegel L."/>
            <person name="Davis C.M."/>
            <person name="Simpson J.R."/>
            <person name="Lauterbach L."/>
            <person name="Steele A.D."/>
            <person name="Gui C."/>
            <person name="Meng S."/>
            <person name="Li G."/>
            <person name="Viehrig K."/>
            <person name="Ye F."/>
            <person name="Su P."/>
            <person name="Kiefer A.F."/>
            <person name="Nichols A."/>
            <person name="Cepeda A.J."/>
            <person name="Yan W."/>
            <person name="Fan B."/>
            <person name="Jiang Y."/>
            <person name="Adhikari A."/>
            <person name="Zheng C.-J."/>
            <person name="Schuster L."/>
            <person name="Cowan T.M."/>
            <person name="Smanski M.J."/>
            <person name="Chevrette M.G."/>
            <person name="De Carvalho L.P.S."/>
            <person name="Shen B."/>
        </authorList>
    </citation>
    <scope>NUCLEOTIDE SEQUENCE [LARGE SCALE GENOMIC DNA]</scope>
    <source>
        <strain evidence="4 5">NPDC006434</strain>
    </source>
</reference>
<accession>A0ABV2UQE7</accession>
<name>A0ABV2UQE7_9ACTN</name>
<comment type="caution">
    <text evidence="4">The sequence shown here is derived from an EMBL/GenBank/DDBJ whole genome shotgun (WGS) entry which is preliminary data.</text>
</comment>
<feature type="domain" description="PDZ" evidence="3">
    <location>
        <begin position="143"/>
        <end position="215"/>
    </location>
</feature>
<proteinExistence type="predicted"/>
<sequence length="229" mass="22418">MEQTALSPKARPGDGPGGDVPDPVPDQVPDHDQVPDEYRPSGPARRPHAAPRRARQRVVALVFALVTCVVLVLSGVGLGALGLTTTGVGVLEAAGWAPAVFPRPDSGGVLPTAPVPALAAAPGPGPAPALGGSALGGPAPVRATLGIEAVDATGGTGALVVGVHVPGPGYGAGLVRGDVVLAVGDTRTGSAADLARAIAAARPGTPAKLLVRHANGTRRYLVAVPGVAI</sequence>
<dbReference type="InterPro" id="IPR036034">
    <property type="entry name" value="PDZ_sf"/>
</dbReference>
<evidence type="ECO:0000256" key="2">
    <source>
        <dbReference type="SAM" id="Phobius"/>
    </source>
</evidence>
<keyword evidence="2" id="KW-0472">Membrane</keyword>
<dbReference type="SUPFAM" id="SSF50156">
    <property type="entry name" value="PDZ domain-like"/>
    <property type="match status" value="1"/>
</dbReference>
<dbReference type="EMBL" id="JBEXPZ010000004">
    <property type="protein sequence ID" value="MET9843758.1"/>
    <property type="molecule type" value="Genomic_DNA"/>
</dbReference>
<evidence type="ECO:0000259" key="3">
    <source>
        <dbReference type="SMART" id="SM00228"/>
    </source>
</evidence>
<dbReference type="Pfam" id="PF13180">
    <property type="entry name" value="PDZ_2"/>
    <property type="match status" value="1"/>
</dbReference>
<organism evidence="4 5">
    <name type="scientific">Streptomyces ossamyceticus</name>
    <dbReference type="NCBI Taxonomy" id="249581"/>
    <lineage>
        <taxon>Bacteria</taxon>
        <taxon>Bacillati</taxon>
        <taxon>Actinomycetota</taxon>
        <taxon>Actinomycetes</taxon>
        <taxon>Kitasatosporales</taxon>
        <taxon>Streptomycetaceae</taxon>
        <taxon>Streptomyces</taxon>
    </lineage>
</organism>